<gene>
    <name evidence="3" type="ORF">SAMN05444007_11129</name>
</gene>
<feature type="transmembrane region" description="Helical" evidence="1">
    <location>
        <begin position="12"/>
        <end position="31"/>
    </location>
</feature>
<dbReference type="RefSeq" id="WP_092369851.1">
    <property type="nucleotide sequence ID" value="NZ_BMGV01000011.1"/>
</dbReference>
<evidence type="ECO:0000259" key="2">
    <source>
        <dbReference type="Pfam" id="PF05232"/>
    </source>
</evidence>
<dbReference type="EMBL" id="FNYD01000011">
    <property type="protein sequence ID" value="SEK00087.1"/>
    <property type="molecule type" value="Genomic_DNA"/>
</dbReference>
<dbReference type="InterPro" id="IPR058208">
    <property type="entry name" value="PACE"/>
</dbReference>
<feature type="transmembrane region" description="Helical" evidence="1">
    <location>
        <begin position="108"/>
        <end position="129"/>
    </location>
</feature>
<proteinExistence type="predicted"/>
<dbReference type="NCBIfam" id="NF033664">
    <property type="entry name" value="PACE_transport"/>
    <property type="match status" value="1"/>
</dbReference>
<keyword evidence="1" id="KW-1133">Transmembrane helix</keyword>
<dbReference type="AlphaFoldDB" id="A0A1H7DGR4"/>
<feature type="transmembrane region" description="Helical" evidence="1">
    <location>
        <begin position="78"/>
        <end position="102"/>
    </location>
</feature>
<dbReference type="Proteomes" id="UP000199379">
    <property type="component" value="Unassembled WGS sequence"/>
</dbReference>
<feature type="domain" description="Chlorhexidine efflux transporter" evidence="2">
    <location>
        <begin position="72"/>
        <end position="134"/>
    </location>
</feature>
<feature type="domain" description="Chlorhexidine efflux transporter" evidence="2">
    <location>
        <begin position="2"/>
        <end position="65"/>
    </location>
</feature>
<name>A0A1H7DGR4_9RHOB</name>
<accession>A0A1H7DGR4</accession>
<sequence length="146" mass="16187">MRRTADRIRHAVSFEVIGLMTVIPLGAWVFDKPMQDIGVVGVAGATLAMAWNYVYNLLFDHAMLRLRGHVAKTPGLRILHAVLFELGLLILLLPVFALYLGIGLVQALVMDLGFAAFFVVYAFVFNWAYDLVFPIPEPGQSGIRAQ</sequence>
<dbReference type="Pfam" id="PF05232">
    <property type="entry name" value="BTP"/>
    <property type="match status" value="2"/>
</dbReference>
<dbReference type="OrthoDB" id="1631120at2"/>
<keyword evidence="1" id="KW-0472">Membrane</keyword>
<organism evidence="3 4">
    <name type="scientific">Cribrihabitans marinus</name>
    <dbReference type="NCBI Taxonomy" id="1227549"/>
    <lineage>
        <taxon>Bacteria</taxon>
        <taxon>Pseudomonadati</taxon>
        <taxon>Pseudomonadota</taxon>
        <taxon>Alphaproteobacteria</taxon>
        <taxon>Rhodobacterales</taxon>
        <taxon>Paracoccaceae</taxon>
        <taxon>Cribrihabitans</taxon>
    </lineage>
</organism>
<dbReference type="InterPro" id="IPR007896">
    <property type="entry name" value="BTP_bacteria"/>
</dbReference>
<keyword evidence="4" id="KW-1185">Reference proteome</keyword>
<evidence type="ECO:0000256" key="1">
    <source>
        <dbReference type="SAM" id="Phobius"/>
    </source>
</evidence>
<reference evidence="3 4" key="1">
    <citation type="submission" date="2016-10" db="EMBL/GenBank/DDBJ databases">
        <authorList>
            <person name="de Groot N.N."/>
        </authorList>
    </citation>
    <scope>NUCLEOTIDE SEQUENCE [LARGE SCALE GENOMIC DNA]</scope>
    <source>
        <strain evidence="3 4">DSM 29340</strain>
    </source>
</reference>
<feature type="transmembrane region" description="Helical" evidence="1">
    <location>
        <begin position="37"/>
        <end position="58"/>
    </location>
</feature>
<evidence type="ECO:0000313" key="3">
    <source>
        <dbReference type="EMBL" id="SEK00087.1"/>
    </source>
</evidence>
<keyword evidence="1" id="KW-0812">Transmembrane</keyword>
<evidence type="ECO:0000313" key="4">
    <source>
        <dbReference type="Proteomes" id="UP000199379"/>
    </source>
</evidence>
<protein>
    <submittedName>
        <fullName evidence="3">Uncharacterized membrane protein</fullName>
    </submittedName>
</protein>